<dbReference type="PROSITE" id="PS50853">
    <property type="entry name" value="FN3"/>
    <property type="match status" value="1"/>
</dbReference>
<name>A0A401FVW7_9BACT</name>
<dbReference type="OrthoDB" id="9758365at2"/>
<evidence type="ECO:0000256" key="4">
    <source>
        <dbReference type="SAM" id="SignalP"/>
    </source>
</evidence>
<evidence type="ECO:0000313" key="7">
    <source>
        <dbReference type="Proteomes" id="UP000288096"/>
    </source>
</evidence>
<dbReference type="Pfam" id="PF25390">
    <property type="entry name" value="WD40_RLD"/>
    <property type="match status" value="1"/>
</dbReference>
<feature type="domain" description="Fibronectin type-III" evidence="5">
    <location>
        <begin position="864"/>
        <end position="963"/>
    </location>
</feature>
<dbReference type="GO" id="GO:0004553">
    <property type="term" value="F:hydrolase activity, hydrolyzing O-glycosyl compounds"/>
    <property type="evidence" value="ECO:0007669"/>
    <property type="project" value="InterPro"/>
</dbReference>
<keyword evidence="2" id="KW-0677">Repeat</keyword>
<evidence type="ECO:0000256" key="3">
    <source>
        <dbReference type="SAM" id="MobiDB-lite"/>
    </source>
</evidence>
<evidence type="ECO:0000256" key="1">
    <source>
        <dbReference type="ARBA" id="ARBA00022658"/>
    </source>
</evidence>
<dbReference type="Gene3D" id="2.130.10.30">
    <property type="entry name" value="Regulator of chromosome condensation 1/beta-lactamase-inhibitor protein II"/>
    <property type="match status" value="2"/>
</dbReference>
<evidence type="ECO:0000313" key="6">
    <source>
        <dbReference type="EMBL" id="GBC61093.1"/>
    </source>
</evidence>
<dbReference type="PROSITE" id="PS00018">
    <property type="entry name" value="EF_HAND_1"/>
    <property type="match status" value="1"/>
</dbReference>
<dbReference type="SUPFAM" id="SSF50985">
    <property type="entry name" value="RCC1/BLIP-II"/>
    <property type="match status" value="2"/>
</dbReference>
<dbReference type="InterPro" id="IPR038081">
    <property type="entry name" value="CalX-like_sf"/>
</dbReference>
<feature type="chain" id="PRO_5019383678" description="Fibronectin type-III domain-containing protein" evidence="4">
    <location>
        <begin position="36"/>
        <end position="1131"/>
    </location>
</feature>
<dbReference type="InterPro" id="IPR009091">
    <property type="entry name" value="RCC1/BLIP-II"/>
</dbReference>
<dbReference type="PROSITE" id="PS50012">
    <property type="entry name" value="RCC1_3"/>
    <property type="match status" value="7"/>
</dbReference>
<dbReference type="PANTHER" id="PTHR45982:SF1">
    <property type="entry name" value="REGULATOR OF CHROMOSOME CONDENSATION"/>
    <property type="match status" value="1"/>
</dbReference>
<organism evidence="6 7">
    <name type="scientific">Desulfonema ishimotonii</name>
    <dbReference type="NCBI Taxonomy" id="45657"/>
    <lineage>
        <taxon>Bacteria</taxon>
        <taxon>Pseudomonadati</taxon>
        <taxon>Thermodesulfobacteriota</taxon>
        <taxon>Desulfobacteria</taxon>
        <taxon>Desulfobacterales</taxon>
        <taxon>Desulfococcaceae</taxon>
        <taxon>Desulfonema</taxon>
    </lineage>
</organism>
<dbReference type="GO" id="GO:0005737">
    <property type="term" value="C:cytoplasm"/>
    <property type="evidence" value="ECO:0007669"/>
    <property type="project" value="TreeGrafter"/>
</dbReference>
<dbReference type="SUPFAM" id="SSF63446">
    <property type="entry name" value="Type I dockerin domain"/>
    <property type="match status" value="1"/>
</dbReference>
<dbReference type="InterPro" id="IPR036116">
    <property type="entry name" value="FN3_sf"/>
</dbReference>
<dbReference type="Pfam" id="PF00404">
    <property type="entry name" value="Dockerin_1"/>
    <property type="match status" value="1"/>
</dbReference>
<sequence>MRNVMKRKTGFGTGTAAAAMRIAAAVIILAGAVLAAPSAARAAFTAMDGGDYFSVALESDGTVWAWGTNYYGQLGDGTTTESSTPVQVSGLTGAADIAAGGYHSLAAKSDGTVWAWGRNYYGQLGDGTTTDSLTPVQVTGLSGVSAVSAGFYYSAAVKSDGTVWAWGRNYYGQLGDGTGTNRLTPVQVTGLTGVSAVSAGRYYTVAVKTDGTVWAWGGNDYGQLGDGTTTNSSTPVQVTGLTGVSAVAAGDYHAAALKTDGTVWTWGRNHRGQLGNGGTTDSSTPVQVTGLTGVSAVAEGGAHHFVALKTDGTVWTWGWNGYGQLGDGTTTDSSTPGQVPGLSGISAIASGNIHTIAVKTDGNTSAWGRNHKGQLGDGTTTNSSTPVHVSGTPLPDDVTYTLAAGTSPVAEGDTGTTPATFTITRSGATGSATEVTYALAGTATNGTDYDNVTVTGTGVTNTGTTVEFAAGATDAVISMDILGNYVDETNRTIEMSISGGTTPSGTSAHMGTPQTTTITDDDTAGITVTPTSGLVTDEGGGTATFTVVLDTEPTADVSINLYSDNTAEGTVSPASLTFTAANWDTAQTVTLTGVDDAVSDGNVGYTALTATPTASTDPNYNVIDPDDVGVTNNDDDLPGFTITPLTLTTTEAGGNATFTVCLNSEPTATVTLPISSSDTTEGTVSPASLDFTTANWSTPQIATVTGVNDDTDDGDQTYSIVTGAATSTDTDYGGMNPTDVSVSNTDDDTAAVSIVQSGGSTAVNEEGATGDTYTVVLTSKPTNPVTITLSFDNTQISGPPATLSFPTADWDKAQTVTVTAIDDSAIEGAHTVAITHAATSGDSDYNGITIGSVTVNITDNDGEATVKTSAAKSVTSGSAVLGGNVTDQGGSAVTERGVCWGTSSDPTIANSKKAMGSGIGTFSDTITGLKPNTSYYVRAYATNSAGTAYGDNVTLKSKTVMPTVVTGAISDVTITSATGCGSVTIREGYGIECKGICWNTSSPAHVSLSPHTEQGDELGDFVSAVTGLQPDTTYYVRAYAQYRSGSATYTFYGKTESFTTPPEEEALPGDVNGDEEVDLDDAIIVLKLLSGVDTGGTEINPDADVNGDGQIGIPEVIYILQVVSQQRTTET</sequence>
<evidence type="ECO:0000256" key="2">
    <source>
        <dbReference type="ARBA" id="ARBA00022737"/>
    </source>
</evidence>
<dbReference type="InterPro" id="IPR002105">
    <property type="entry name" value="Dockerin_1_rpt"/>
</dbReference>
<dbReference type="Gene3D" id="1.10.1330.10">
    <property type="entry name" value="Dockerin domain"/>
    <property type="match status" value="1"/>
</dbReference>
<dbReference type="PANTHER" id="PTHR45982">
    <property type="entry name" value="REGULATOR OF CHROMOSOME CONDENSATION"/>
    <property type="match status" value="1"/>
</dbReference>
<keyword evidence="1" id="KW-0344">Guanine-nucleotide releasing factor</keyword>
<reference evidence="7" key="2">
    <citation type="submission" date="2019-01" db="EMBL/GenBank/DDBJ databases">
        <title>Genome sequence of Desulfonema ishimotonii strain Tokyo 01.</title>
        <authorList>
            <person name="Fukui M."/>
        </authorList>
    </citation>
    <scope>NUCLEOTIDE SEQUENCE [LARGE SCALE GENOMIC DNA]</scope>
    <source>
        <strain evidence="7">Tokyo 01</strain>
    </source>
</reference>
<dbReference type="InterPro" id="IPR018247">
    <property type="entry name" value="EF_Hand_1_Ca_BS"/>
</dbReference>
<reference evidence="7" key="1">
    <citation type="submission" date="2017-11" db="EMBL/GenBank/DDBJ databases">
        <authorList>
            <person name="Watanabe M."/>
            <person name="Kojima H."/>
        </authorList>
    </citation>
    <scope>NUCLEOTIDE SEQUENCE [LARGE SCALE GENOMIC DNA]</scope>
    <source>
        <strain evidence="7">Tokyo 01</strain>
    </source>
</reference>
<dbReference type="CDD" id="cd14256">
    <property type="entry name" value="Dockerin_I"/>
    <property type="match status" value="1"/>
</dbReference>
<feature type="region of interest" description="Disordered" evidence="3">
    <location>
        <begin position="373"/>
        <end position="394"/>
    </location>
</feature>
<dbReference type="PRINTS" id="PR00633">
    <property type="entry name" value="RCCNDNSATION"/>
</dbReference>
<gene>
    <name evidence="6" type="ORF">DENIS_2053</name>
</gene>
<dbReference type="RefSeq" id="WP_124328423.1">
    <property type="nucleotide sequence ID" value="NZ_BEXT01000001.1"/>
</dbReference>
<comment type="caution">
    <text evidence="6">The sequence shown here is derived from an EMBL/GenBank/DDBJ whole genome shotgun (WGS) entry which is preliminary data.</text>
</comment>
<dbReference type="GO" id="GO:0005085">
    <property type="term" value="F:guanyl-nucleotide exchange factor activity"/>
    <property type="evidence" value="ECO:0007669"/>
    <property type="project" value="TreeGrafter"/>
</dbReference>
<dbReference type="SUPFAM" id="SSF141072">
    <property type="entry name" value="CalX-like"/>
    <property type="match status" value="1"/>
</dbReference>
<feature type="signal peptide" evidence="4">
    <location>
        <begin position="1"/>
        <end position="35"/>
    </location>
</feature>
<protein>
    <recommendedName>
        <fullName evidence="5">Fibronectin type-III domain-containing protein</fullName>
    </recommendedName>
</protein>
<dbReference type="EMBL" id="BEXT01000001">
    <property type="protein sequence ID" value="GBC61093.1"/>
    <property type="molecule type" value="Genomic_DNA"/>
</dbReference>
<evidence type="ECO:0000259" key="5">
    <source>
        <dbReference type="PROSITE" id="PS50853"/>
    </source>
</evidence>
<accession>A0A401FVW7</accession>
<dbReference type="PROSITE" id="PS00626">
    <property type="entry name" value="RCC1_2"/>
    <property type="match status" value="2"/>
</dbReference>
<proteinExistence type="predicted"/>
<dbReference type="Pfam" id="PF00415">
    <property type="entry name" value="RCC1"/>
    <property type="match status" value="3"/>
</dbReference>
<dbReference type="Gene3D" id="2.60.40.2030">
    <property type="match status" value="1"/>
</dbReference>
<feature type="compositionally biased region" description="Polar residues" evidence="3">
    <location>
        <begin position="377"/>
        <end position="387"/>
    </location>
</feature>
<dbReference type="SUPFAM" id="SSF49265">
    <property type="entry name" value="Fibronectin type III"/>
    <property type="match status" value="1"/>
</dbReference>
<keyword evidence="4" id="KW-0732">Signal</keyword>
<dbReference type="InterPro" id="IPR058923">
    <property type="entry name" value="RCC1-like_dom"/>
</dbReference>
<dbReference type="InterPro" id="IPR036439">
    <property type="entry name" value="Dockerin_dom_sf"/>
</dbReference>
<dbReference type="Proteomes" id="UP000288096">
    <property type="component" value="Unassembled WGS sequence"/>
</dbReference>
<dbReference type="InterPro" id="IPR051553">
    <property type="entry name" value="Ran_GTPase-activating"/>
</dbReference>
<dbReference type="AlphaFoldDB" id="A0A401FVW7"/>
<dbReference type="InterPro" id="IPR000408">
    <property type="entry name" value="Reg_chr_condens"/>
</dbReference>
<keyword evidence="7" id="KW-1185">Reference proteome</keyword>
<dbReference type="GO" id="GO:0000272">
    <property type="term" value="P:polysaccharide catabolic process"/>
    <property type="evidence" value="ECO:0007669"/>
    <property type="project" value="InterPro"/>
</dbReference>
<dbReference type="InterPro" id="IPR003961">
    <property type="entry name" value="FN3_dom"/>
</dbReference>